<dbReference type="InterPro" id="IPR001296">
    <property type="entry name" value="Glyco_trans_1"/>
</dbReference>
<name>A0A369KRU0_9BACT</name>
<dbReference type="PANTHER" id="PTHR45947:SF15">
    <property type="entry name" value="TEICHURONIC ACID BIOSYNTHESIS GLYCOSYLTRANSFERASE TUAC-RELATED"/>
    <property type="match status" value="1"/>
</dbReference>
<evidence type="ECO:0000259" key="2">
    <source>
        <dbReference type="Pfam" id="PF13439"/>
    </source>
</evidence>
<evidence type="ECO:0000259" key="1">
    <source>
        <dbReference type="Pfam" id="PF00534"/>
    </source>
</evidence>
<dbReference type="CDD" id="cd03801">
    <property type="entry name" value="GT4_PimA-like"/>
    <property type="match status" value="1"/>
</dbReference>
<gene>
    <name evidence="3" type="ORF">DCC88_04835</name>
</gene>
<evidence type="ECO:0000313" key="3">
    <source>
        <dbReference type="EMBL" id="RDB36458.1"/>
    </source>
</evidence>
<dbReference type="Proteomes" id="UP000253934">
    <property type="component" value="Unassembled WGS sequence"/>
</dbReference>
<proteinExistence type="predicted"/>
<evidence type="ECO:0000313" key="4">
    <source>
        <dbReference type="Proteomes" id="UP000253934"/>
    </source>
</evidence>
<dbReference type="InterPro" id="IPR050194">
    <property type="entry name" value="Glycosyltransferase_grp1"/>
</dbReference>
<feature type="domain" description="Glycosyl transferase family 1" evidence="1">
    <location>
        <begin position="283"/>
        <end position="424"/>
    </location>
</feature>
<dbReference type="GO" id="GO:0016757">
    <property type="term" value="F:glycosyltransferase activity"/>
    <property type="evidence" value="ECO:0007669"/>
    <property type="project" value="InterPro"/>
</dbReference>
<dbReference type="Pfam" id="PF00534">
    <property type="entry name" value="Glycos_transf_1"/>
    <property type="match status" value="1"/>
</dbReference>
<dbReference type="Pfam" id="PF13439">
    <property type="entry name" value="Glyco_transf_4"/>
    <property type="match status" value="1"/>
</dbReference>
<keyword evidence="4" id="KW-1185">Reference proteome</keyword>
<reference evidence="3" key="1">
    <citation type="submission" date="2018-04" db="EMBL/GenBank/DDBJ databases">
        <title>Draft genome sequence of the Candidatus Spirobacillus cienkowskii, a pathogen of freshwater Daphnia species, reconstructed from hemolymph metagenomic reads.</title>
        <authorList>
            <person name="Bresciani L."/>
            <person name="Lemos L.N."/>
            <person name="Wale N."/>
            <person name="Lin J.Y."/>
            <person name="Fernandes G.R."/>
            <person name="Duffy M.A."/>
            <person name="Rodrigues J.M."/>
        </authorList>
    </citation>
    <scope>NUCLEOTIDE SEQUENCE [LARGE SCALE GENOMIC DNA]</scope>
    <source>
        <strain evidence="3">Binning01</strain>
    </source>
</reference>
<dbReference type="SUPFAM" id="SSF53756">
    <property type="entry name" value="UDP-Glycosyltransferase/glycogen phosphorylase"/>
    <property type="match status" value="1"/>
</dbReference>
<dbReference type="AlphaFoldDB" id="A0A369KRU0"/>
<dbReference type="PANTHER" id="PTHR45947">
    <property type="entry name" value="SULFOQUINOVOSYL TRANSFERASE SQD2"/>
    <property type="match status" value="1"/>
</dbReference>
<comment type="caution">
    <text evidence="3">The sequence shown here is derived from an EMBL/GenBank/DDBJ whole genome shotgun (WGS) entry which is preliminary data.</text>
</comment>
<accession>A0A369KRU0</accession>
<organism evidence="3 4">
    <name type="scientific">Spirobacillus cienkowskii</name>
    <dbReference type="NCBI Taxonomy" id="495820"/>
    <lineage>
        <taxon>Bacteria</taxon>
        <taxon>Pseudomonadati</taxon>
        <taxon>Bdellovibrionota</taxon>
        <taxon>Oligoflexia</taxon>
        <taxon>Silvanigrellales</taxon>
        <taxon>Spirobacillus</taxon>
    </lineage>
</organism>
<protein>
    <submittedName>
        <fullName evidence="3">Glycosyltransferase family 1 protein</fullName>
    </submittedName>
</protein>
<dbReference type="Gene3D" id="3.40.50.2000">
    <property type="entry name" value="Glycogen Phosphorylase B"/>
    <property type="match status" value="2"/>
</dbReference>
<feature type="domain" description="Glycosyltransferase subfamily 4-like N-terminal" evidence="2">
    <location>
        <begin position="165"/>
        <end position="267"/>
    </location>
</feature>
<sequence>MKILMLGWEYPPIISGGLGTATEGIVKGLLEVGHEVTLVLPHFPVKVTLPKGLKIVSPENPFIMRKKLFNNFSNSLGNKKSRYESERLMSEINENYKDLLFNSHYDYSNKQIEFSEGHKKVIKKKFLKYVNSLYKNMNISDFVSEFRKLFIDKDSYQEKAYILGLLALNIIEQDSDYHVIHANDWMTFVAAKMVKEKIDIPLFVHIHSTELDRSGEINYNEKILQIEKMGLELADMIIAVSNYTKNIIVNNFKIPNSKIKVVYNANNTKHEINNFKQSLLSLENKVPIVTFVGRVTYQKGPYYFVQAAKKVLQFNSNVMFKVVGSGDLLVSMKQLVSELKLDKNFYFTGFLNSNEVKNILADSDVFVMPSVSEPFGIVALEAIAQKIPVIISKQSGVSEVLNHVLKVDFWDTDLIADRILSVLKYHCIKSEMIDYSLQDLSQRTWIKSAETLTAAYSEIPKS</sequence>
<dbReference type="EMBL" id="QOVW01000060">
    <property type="protein sequence ID" value="RDB36458.1"/>
    <property type="molecule type" value="Genomic_DNA"/>
</dbReference>
<dbReference type="InterPro" id="IPR028098">
    <property type="entry name" value="Glyco_trans_4-like_N"/>
</dbReference>